<dbReference type="SUPFAM" id="SSF101941">
    <property type="entry name" value="NAC domain"/>
    <property type="match status" value="1"/>
</dbReference>
<dbReference type="PANTHER" id="PTHR31719:SF43">
    <property type="entry name" value="NAC TRANSCRIPTION FACTOR 56"/>
    <property type="match status" value="1"/>
</dbReference>
<name>A0A498K385_MALDO</name>
<feature type="region of interest" description="Disordered" evidence="5">
    <location>
        <begin position="156"/>
        <end position="209"/>
    </location>
</feature>
<evidence type="ECO:0000313" key="7">
    <source>
        <dbReference type="EMBL" id="RXI00764.1"/>
    </source>
</evidence>
<dbReference type="Proteomes" id="UP000290289">
    <property type="component" value="Chromosome 4"/>
</dbReference>
<dbReference type="PROSITE" id="PS51005">
    <property type="entry name" value="NAC"/>
    <property type="match status" value="1"/>
</dbReference>
<dbReference type="PANTHER" id="PTHR31719">
    <property type="entry name" value="NAC TRANSCRIPTION FACTOR 56"/>
    <property type="match status" value="1"/>
</dbReference>
<proteinExistence type="predicted"/>
<dbReference type="Pfam" id="PF02365">
    <property type="entry name" value="NAM"/>
    <property type="match status" value="1"/>
</dbReference>
<comment type="caution">
    <text evidence="7">The sequence shown here is derived from an EMBL/GenBank/DDBJ whole genome shotgun (WGS) entry which is preliminary data.</text>
</comment>
<dbReference type="EMBL" id="RDQH01000330">
    <property type="protein sequence ID" value="RXI00764.1"/>
    <property type="molecule type" value="Genomic_DNA"/>
</dbReference>
<feature type="domain" description="NAC" evidence="6">
    <location>
        <begin position="8"/>
        <end position="155"/>
    </location>
</feature>
<keyword evidence="4" id="KW-0539">Nucleus</keyword>
<reference evidence="7 8" key="1">
    <citation type="submission" date="2018-10" db="EMBL/GenBank/DDBJ databases">
        <title>A high-quality apple genome assembly.</title>
        <authorList>
            <person name="Hu J."/>
        </authorList>
    </citation>
    <scope>NUCLEOTIDE SEQUENCE [LARGE SCALE GENOMIC DNA]</scope>
    <source>
        <strain evidence="8">cv. HFTH1</strain>
        <tissue evidence="7">Young leaf</tissue>
    </source>
</reference>
<organism evidence="7 8">
    <name type="scientific">Malus domestica</name>
    <name type="common">Apple</name>
    <name type="synonym">Pyrus malus</name>
    <dbReference type="NCBI Taxonomy" id="3750"/>
    <lineage>
        <taxon>Eukaryota</taxon>
        <taxon>Viridiplantae</taxon>
        <taxon>Streptophyta</taxon>
        <taxon>Embryophyta</taxon>
        <taxon>Tracheophyta</taxon>
        <taxon>Spermatophyta</taxon>
        <taxon>Magnoliopsida</taxon>
        <taxon>eudicotyledons</taxon>
        <taxon>Gunneridae</taxon>
        <taxon>Pentapetalae</taxon>
        <taxon>rosids</taxon>
        <taxon>fabids</taxon>
        <taxon>Rosales</taxon>
        <taxon>Rosaceae</taxon>
        <taxon>Amygdaloideae</taxon>
        <taxon>Maleae</taxon>
        <taxon>Malus</taxon>
    </lineage>
</organism>
<evidence type="ECO:0000256" key="4">
    <source>
        <dbReference type="ARBA" id="ARBA00023242"/>
    </source>
</evidence>
<feature type="compositionally biased region" description="Basic and acidic residues" evidence="5">
    <location>
        <begin position="172"/>
        <end position="192"/>
    </location>
</feature>
<accession>A0A498K385</accession>
<dbReference type="InterPro" id="IPR003441">
    <property type="entry name" value="NAC-dom"/>
</dbReference>
<dbReference type="AlphaFoldDB" id="A0A498K385"/>
<keyword evidence="3" id="KW-0804">Transcription</keyword>
<evidence type="ECO:0000256" key="2">
    <source>
        <dbReference type="ARBA" id="ARBA00023125"/>
    </source>
</evidence>
<keyword evidence="1" id="KW-0805">Transcription regulation</keyword>
<evidence type="ECO:0000313" key="8">
    <source>
        <dbReference type="Proteomes" id="UP000290289"/>
    </source>
</evidence>
<keyword evidence="8" id="KW-1185">Reference proteome</keyword>
<dbReference type="GO" id="GO:0003677">
    <property type="term" value="F:DNA binding"/>
    <property type="evidence" value="ECO:0007669"/>
    <property type="project" value="UniProtKB-KW"/>
</dbReference>
<evidence type="ECO:0000256" key="3">
    <source>
        <dbReference type="ARBA" id="ARBA00023163"/>
    </source>
</evidence>
<dbReference type="GO" id="GO:0006355">
    <property type="term" value="P:regulation of DNA-templated transcription"/>
    <property type="evidence" value="ECO:0007669"/>
    <property type="project" value="InterPro"/>
</dbReference>
<sequence length="457" mass="51275">MEVGYYGMPLGFRFHPTDQELVSSYLRDRALSGKPLGNPFLHEFNLFGQTPPWVVWEQFGGNSLLDQDLFFFYELRSRSDSDSRSKRQIEAGGTWSETSSDKVLGLDGIPIGDKGHFRYNNKGSNYNGGWLLEEYSLLPNVVAGPKVVLSRLKRNPRSRCGNKMNSSSPTHDFNEKPPIKRARKEVSKEKPLIKRKRARKEPGSQKHSNVNVITNTPAVVPFVGTESNMITDTRYQDQECITNINGNAKPTDFSDQDSVILMSDVPSYPICLDGDATNHNQGCISYIKGNVMPIRTHISDHEYVPLMSDVPSSPVFLGGEEYLLDGEAVRGDIKEWLTTLEGVYLGLLLCRTDPLPAFHFAAPQASTAFPPVMSIFLHHVGLTYILQGGPMHLPFSVPPFDSILSAGKWGRVLKLPHFEEFFKVLIVVLQFVRRLPCCTAGSDREAVRETMMMIFEI</sequence>
<keyword evidence="2" id="KW-0238">DNA-binding</keyword>
<gene>
    <name evidence="7" type="ORF">DVH24_000998</name>
</gene>
<protein>
    <recommendedName>
        <fullName evidence="6">NAC domain-containing protein</fullName>
    </recommendedName>
</protein>
<evidence type="ECO:0000256" key="5">
    <source>
        <dbReference type="SAM" id="MobiDB-lite"/>
    </source>
</evidence>
<dbReference type="Gene3D" id="2.170.150.80">
    <property type="entry name" value="NAC domain"/>
    <property type="match status" value="1"/>
</dbReference>
<dbReference type="InterPro" id="IPR036093">
    <property type="entry name" value="NAC_dom_sf"/>
</dbReference>
<evidence type="ECO:0000259" key="6">
    <source>
        <dbReference type="PROSITE" id="PS51005"/>
    </source>
</evidence>
<evidence type="ECO:0000256" key="1">
    <source>
        <dbReference type="ARBA" id="ARBA00023015"/>
    </source>
</evidence>